<dbReference type="AlphaFoldDB" id="A0A662YYA4"/>
<keyword evidence="11" id="KW-1133">Transmembrane helix</keyword>
<feature type="region of interest" description="Disordered" evidence="10">
    <location>
        <begin position="518"/>
        <end position="565"/>
    </location>
</feature>
<gene>
    <name evidence="14" type="ORF">EOD39_5509</name>
</gene>
<organism evidence="14 15">
    <name type="scientific">Acipenser ruthenus</name>
    <name type="common">Sterlet sturgeon</name>
    <dbReference type="NCBI Taxonomy" id="7906"/>
    <lineage>
        <taxon>Eukaryota</taxon>
        <taxon>Metazoa</taxon>
        <taxon>Chordata</taxon>
        <taxon>Craniata</taxon>
        <taxon>Vertebrata</taxon>
        <taxon>Euteleostomi</taxon>
        <taxon>Actinopterygii</taxon>
        <taxon>Chondrostei</taxon>
        <taxon>Acipenseriformes</taxon>
        <taxon>Acipenseridae</taxon>
        <taxon>Acipenser</taxon>
    </lineage>
</organism>
<dbReference type="GO" id="GO:0007043">
    <property type="term" value="P:cell-cell junction assembly"/>
    <property type="evidence" value="ECO:0007669"/>
    <property type="project" value="TreeGrafter"/>
</dbReference>
<dbReference type="GO" id="GO:0005509">
    <property type="term" value="F:calcium ion binding"/>
    <property type="evidence" value="ECO:0007669"/>
    <property type="project" value="UniProtKB-UniRule"/>
</dbReference>
<comment type="similarity">
    <text evidence="3">Belongs to the glucagon family.</text>
</comment>
<dbReference type="GO" id="GO:0034332">
    <property type="term" value="P:adherens junction organization"/>
    <property type="evidence" value="ECO:0007669"/>
    <property type="project" value="TreeGrafter"/>
</dbReference>
<dbReference type="PRINTS" id="PR00205">
    <property type="entry name" value="CADHERIN"/>
</dbReference>
<feature type="chain" id="PRO_5024797610" evidence="12">
    <location>
        <begin position="24"/>
        <end position="815"/>
    </location>
</feature>
<dbReference type="InterPro" id="IPR000532">
    <property type="entry name" value="Glucagon_GIP_secretin_VIP"/>
</dbReference>
<dbReference type="PROSITE" id="PS00260">
    <property type="entry name" value="GLUCAGON"/>
    <property type="match status" value="1"/>
</dbReference>
<dbReference type="CDD" id="cd11304">
    <property type="entry name" value="Cadherin_repeat"/>
    <property type="match status" value="2"/>
</dbReference>
<evidence type="ECO:0000256" key="3">
    <source>
        <dbReference type="ARBA" id="ARBA00008369"/>
    </source>
</evidence>
<dbReference type="GO" id="GO:0016339">
    <property type="term" value="P:calcium-dependent cell-cell adhesion via plasma membrane cell adhesion molecules"/>
    <property type="evidence" value="ECO:0007669"/>
    <property type="project" value="TreeGrafter"/>
</dbReference>
<dbReference type="GO" id="GO:0007156">
    <property type="term" value="P:homophilic cell adhesion via plasma membrane adhesion molecules"/>
    <property type="evidence" value="ECO:0007669"/>
    <property type="project" value="InterPro"/>
</dbReference>
<dbReference type="InterPro" id="IPR002126">
    <property type="entry name" value="Cadherin-like_dom"/>
</dbReference>
<dbReference type="SUPFAM" id="SSF49313">
    <property type="entry name" value="Cadherin-like"/>
    <property type="match status" value="3"/>
</dbReference>
<keyword evidence="7 11" id="KW-0472">Membrane</keyword>
<evidence type="ECO:0000313" key="14">
    <source>
        <dbReference type="EMBL" id="RXN01701.1"/>
    </source>
</evidence>
<dbReference type="GO" id="GO:0005179">
    <property type="term" value="F:hormone activity"/>
    <property type="evidence" value="ECO:0007669"/>
    <property type="project" value="InterPro"/>
</dbReference>
<evidence type="ECO:0000256" key="2">
    <source>
        <dbReference type="ARBA" id="ARBA00004613"/>
    </source>
</evidence>
<feature type="compositionally biased region" description="Low complexity" evidence="10">
    <location>
        <begin position="521"/>
        <end position="550"/>
    </location>
</feature>
<dbReference type="InterPro" id="IPR039808">
    <property type="entry name" value="Cadherin"/>
</dbReference>
<evidence type="ECO:0000256" key="9">
    <source>
        <dbReference type="PROSITE-ProRule" id="PRU00043"/>
    </source>
</evidence>
<evidence type="ECO:0000256" key="6">
    <source>
        <dbReference type="ARBA" id="ARBA00022837"/>
    </source>
</evidence>
<dbReference type="EMBL" id="SCEB01000023">
    <property type="protein sequence ID" value="RXN01701.1"/>
    <property type="molecule type" value="Genomic_DNA"/>
</dbReference>
<dbReference type="InterPro" id="IPR015919">
    <property type="entry name" value="Cadherin-like_sf"/>
</dbReference>
<sequence>MAFLVGVGQLLVLLIVLFHHTTSLPTFDRSQRHVDGLFTSELSKLRGSLSAKNYVKALLGARRSLSETSGLSTRQLGDIEFTNKYADYLKSKAKLHKITSLLKHMQNIKRSDEESFQETPEPQISPVTEEINMDVNGICLLWFQQNLLNDDSYNVFCLNYILDLRDNDIAVLKTLTFSVDIVNVNDNSPQFDQAEYVILVKELEPLNTIVARIVATDADKDQLFYDFDKTTDGYDYFQLLTQNSPNITIKKVIDYDTAKQLKLILFARDTPAAVQGNTATATITVNVKDVDNRPPWFQPCQQLPDETTKICLSSGYTGNVNLTEKVDGPLPLDPGPLYAIDGDVGINTPITYTIVSGNELKIFAINPDSGNITMTKAAGLAGPITLSVMAAQANDLNKFALTTVTINVLKKSVYPPVFEANSYEGLVPHDAEVGSMVLQVNSFNKPLRVSARDQDFDDGVNPDLAYKVQGSTDFIVTKEGYVLINKKLTPGQLNVMVIAEDTTNLESATANIHVEVQEGLTSTSMPPTTAETTETSTTPLPDTTSNSPSTISQAPKTEGAPVPKGGFSSEDMAALGASLAVLLVLCMAIIGVLVFKIHKGKKDWEQLSQTSLVRNTFGRDSLKKKPRLQFDNEGYNTYENTNNSGTKVPDEPDNVSDHEPDQEPKQEPDQPTHKDSVTFLENQVALSATAMVSILKADTSSQDGSEDADSDKEIKSILTKERKNDEEYKSVWFKEDIVPDAKEDVLIIENDLEVEDEEDLDEGDESSEDDKDDHPDSPRTKSKVFFEDPPTGVDIGPKVTFEDPANTSTYTTTEI</sequence>
<evidence type="ECO:0000313" key="15">
    <source>
        <dbReference type="Proteomes" id="UP000289886"/>
    </source>
</evidence>
<name>A0A662YYA4_ACIRT</name>
<keyword evidence="4" id="KW-0964">Secreted</keyword>
<evidence type="ECO:0000256" key="10">
    <source>
        <dbReference type="SAM" id="MobiDB-lite"/>
    </source>
</evidence>
<feature type="region of interest" description="Disordered" evidence="10">
    <location>
        <begin position="624"/>
        <end position="674"/>
    </location>
</feature>
<dbReference type="SMART" id="SM00112">
    <property type="entry name" value="CA"/>
    <property type="match status" value="2"/>
</dbReference>
<comment type="caution">
    <text evidence="14">The sequence shown here is derived from an EMBL/GenBank/DDBJ whole genome shotgun (WGS) entry which is preliminary data.</text>
</comment>
<feature type="transmembrane region" description="Helical" evidence="11">
    <location>
        <begin position="572"/>
        <end position="595"/>
    </location>
</feature>
<feature type="region of interest" description="Disordered" evidence="10">
    <location>
        <begin position="749"/>
        <end position="815"/>
    </location>
</feature>
<dbReference type="GO" id="GO:0016477">
    <property type="term" value="P:cell migration"/>
    <property type="evidence" value="ECO:0007669"/>
    <property type="project" value="TreeGrafter"/>
</dbReference>
<feature type="compositionally biased region" description="Basic and acidic residues" evidence="10">
    <location>
        <begin position="655"/>
        <end position="674"/>
    </location>
</feature>
<feature type="compositionally biased region" description="Acidic residues" evidence="10">
    <location>
        <begin position="750"/>
        <end position="771"/>
    </location>
</feature>
<feature type="signal peptide" evidence="12">
    <location>
        <begin position="1"/>
        <end position="23"/>
    </location>
</feature>
<dbReference type="PROSITE" id="PS50268">
    <property type="entry name" value="CADHERIN_2"/>
    <property type="match status" value="3"/>
</dbReference>
<feature type="domain" description="Cadherin" evidence="13">
    <location>
        <begin position="314"/>
        <end position="418"/>
    </location>
</feature>
<evidence type="ECO:0000259" key="13">
    <source>
        <dbReference type="PROSITE" id="PS50268"/>
    </source>
</evidence>
<dbReference type="PANTHER" id="PTHR24027">
    <property type="entry name" value="CADHERIN-23"/>
    <property type="match status" value="1"/>
</dbReference>
<dbReference type="GO" id="GO:0045296">
    <property type="term" value="F:cadherin binding"/>
    <property type="evidence" value="ECO:0007669"/>
    <property type="project" value="TreeGrafter"/>
</dbReference>
<dbReference type="SMART" id="SM00070">
    <property type="entry name" value="GLUCA"/>
    <property type="match status" value="1"/>
</dbReference>
<feature type="compositionally biased region" description="Low complexity" evidence="10">
    <location>
        <begin position="632"/>
        <end position="645"/>
    </location>
</feature>
<feature type="domain" description="Cadherin" evidence="13">
    <location>
        <begin position="419"/>
        <end position="529"/>
    </location>
</feature>
<evidence type="ECO:0000256" key="7">
    <source>
        <dbReference type="ARBA" id="ARBA00023136"/>
    </source>
</evidence>
<accession>A0A662YYA4</accession>
<dbReference type="GO" id="GO:0005576">
    <property type="term" value="C:extracellular region"/>
    <property type="evidence" value="ECO:0007669"/>
    <property type="project" value="UniProtKB-SubCell"/>
</dbReference>
<dbReference type="Pfam" id="PF00123">
    <property type="entry name" value="Hormone_2"/>
    <property type="match status" value="1"/>
</dbReference>
<dbReference type="Gene3D" id="2.60.40.60">
    <property type="entry name" value="Cadherins"/>
    <property type="match status" value="3"/>
</dbReference>
<evidence type="ECO:0000256" key="12">
    <source>
        <dbReference type="SAM" id="SignalP"/>
    </source>
</evidence>
<evidence type="ECO:0000256" key="5">
    <source>
        <dbReference type="ARBA" id="ARBA00022737"/>
    </source>
</evidence>
<protein>
    <submittedName>
        <fullName evidence="14">Cadherin-related family member 5</fullName>
    </submittedName>
</protein>
<keyword evidence="12" id="KW-0732">Signal</keyword>
<evidence type="ECO:0000256" key="11">
    <source>
        <dbReference type="SAM" id="Phobius"/>
    </source>
</evidence>
<comment type="subcellular location">
    <subcellularLocation>
        <location evidence="1">Membrane</location>
    </subcellularLocation>
    <subcellularLocation>
        <location evidence="2">Secreted</location>
    </subcellularLocation>
</comment>
<feature type="domain" description="Cadherin" evidence="13">
    <location>
        <begin position="192"/>
        <end position="297"/>
    </location>
</feature>
<evidence type="ECO:0000256" key="8">
    <source>
        <dbReference type="ARBA" id="ARBA00025054"/>
    </source>
</evidence>
<evidence type="ECO:0000256" key="4">
    <source>
        <dbReference type="ARBA" id="ARBA00022525"/>
    </source>
</evidence>
<dbReference type="GO" id="GO:0005912">
    <property type="term" value="C:adherens junction"/>
    <property type="evidence" value="ECO:0007669"/>
    <property type="project" value="TreeGrafter"/>
</dbReference>
<dbReference type="GO" id="GO:0016342">
    <property type="term" value="C:catenin complex"/>
    <property type="evidence" value="ECO:0007669"/>
    <property type="project" value="TreeGrafter"/>
</dbReference>
<keyword evidence="6 9" id="KW-0106">Calcium</keyword>
<dbReference type="Pfam" id="PF00028">
    <property type="entry name" value="Cadherin"/>
    <property type="match status" value="1"/>
</dbReference>
<comment type="function">
    <text evidence="8">Glucagon plays a key role in glucose metabolism and homeostasis. Regulates blood glucose by increasing gluconeogenesis and decreasing glycolysis.</text>
</comment>
<reference evidence="14 15" key="1">
    <citation type="submission" date="2019-01" db="EMBL/GenBank/DDBJ databases">
        <title>Draft Genome and Complete Hox-Cluster Characterization of the Sterlet Sturgeon (Acipenser ruthenus).</title>
        <authorList>
            <person name="Wei Q."/>
        </authorList>
    </citation>
    <scope>NUCLEOTIDE SEQUENCE [LARGE SCALE GENOMIC DNA]</scope>
    <source>
        <strain evidence="14">WHYD16114868_AA</strain>
        <tissue evidence="14">Blood</tissue>
    </source>
</reference>
<dbReference type="GO" id="GO:0008013">
    <property type="term" value="F:beta-catenin binding"/>
    <property type="evidence" value="ECO:0007669"/>
    <property type="project" value="TreeGrafter"/>
</dbReference>
<dbReference type="GO" id="GO:0000902">
    <property type="term" value="P:cell morphogenesis"/>
    <property type="evidence" value="ECO:0007669"/>
    <property type="project" value="TreeGrafter"/>
</dbReference>
<dbReference type="PANTHER" id="PTHR24027:SF414">
    <property type="entry name" value="CADHERIN-RELATED FAMILY MEMBER 5 ISOFORM X1"/>
    <property type="match status" value="1"/>
</dbReference>
<keyword evidence="5" id="KW-0677">Repeat</keyword>
<dbReference type="GO" id="GO:0044331">
    <property type="term" value="P:cell-cell adhesion mediated by cadherin"/>
    <property type="evidence" value="ECO:0007669"/>
    <property type="project" value="TreeGrafter"/>
</dbReference>
<evidence type="ECO:0000256" key="1">
    <source>
        <dbReference type="ARBA" id="ARBA00004370"/>
    </source>
</evidence>
<feature type="compositionally biased region" description="Polar residues" evidence="10">
    <location>
        <begin position="805"/>
        <end position="815"/>
    </location>
</feature>
<keyword evidence="15" id="KW-1185">Reference proteome</keyword>
<keyword evidence="11" id="KW-0812">Transmembrane</keyword>
<proteinExistence type="inferred from homology"/>
<dbReference type="Proteomes" id="UP000289886">
    <property type="component" value="Unassembled WGS sequence"/>
</dbReference>